<proteinExistence type="predicted"/>
<reference evidence="2" key="2">
    <citation type="submission" date="2025-08" db="UniProtKB">
        <authorList>
            <consortium name="RefSeq"/>
        </authorList>
    </citation>
    <scope>IDENTIFICATION</scope>
    <source>
        <tissue evidence="2">Leaf</tissue>
    </source>
</reference>
<protein>
    <submittedName>
        <fullName evidence="2">Uncharacterized protein LOC142164140</fullName>
    </submittedName>
</protein>
<keyword evidence="1" id="KW-1185">Reference proteome</keyword>
<organism evidence="1 2">
    <name type="scientific">Nicotiana tabacum</name>
    <name type="common">Common tobacco</name>
    <dbReference type="NCBI Taxonomy" id="4097"/>
    <lineage>
        <taxon>Eukaryota</taxon>
        <taxon>Viridiplantae</taxon>
        <taxon>Streptophyta</taxon>
        <taxon>Embryophyta</taxon>
        <taxon>Tracheophyta</taxon>
        <taxon>Spermatophyta</taxon>
        <taxon>Magnoliopsida</taxon>
        <taxon>eudicotyledons</taxon>
        <taxon>Gunneridae</taxon>
        <taxon>Pentapetalae</taxon>
        <taxon>asterids</taxon>
        <taxon>lamiids</taxon>
        <taxon>Solanales</taxon>
        <taxon>Solanaceae</taxon>
        <taxon>Nicotianoideae</taxon>
        <taxon>Nicotianeae</taxon>
        <taxon>Nicotiana</taxon>
    </lineage>
</organism>
<gene>
    <name evidence="2" type="primary">LOC142164140</name>
</gene>
<sequence length="614" mass="69772">MFYPPNKTTKQVDEILSFRQKPTETLQETWEKFKGMLVKCPHHGIPNQMLGQRFYMGLADSLKANIDALAGGAFFSKSFREYKVLLDKMAQNTGWITRDTTITPVVHSVAFDPNNSIVENMATLMTQMSILTKKIDESCQKQVHIVDTTNEGLCTPCINQPYVCSWSGESDNQNFQENMNYVGNYGGQRQVPIELDNSTGLIEVTTQHAQEEPSKEKEVARKTEKVQEQASEIVPGKDLTQVNIPLIDALREMPSYAKMMKDLMSRKFDFQDLATVTLTQTCSAVMTRPIAEKLFDPGSFMIPCTIGSYTLAKALCDLRASINLMPLAIYKMLGIGRASPTSMLLQIADRMMKRPSGILDDVLVQVGKFVFPADFVILDCQVDEEISIILGRPFLDTGRALIDCETRELKMRLNNEEITFNVQNSMRRPSEFANCSLIEAVDVIMEEADEALNAKDPLIVFLMNLEEVNGEDLAEWVLALEGQGYWKKELKFEFLYLEERRTPPTKPLIEEPPQLELKPLPSHLRYLIEKKDSKPRLIRWVILLQEFDLEIHDRKGIENQVANHLSRLKGAEKKVDIEEIVETLSNEQLLATRLVVAPWHIMLRLMEAILVESG</sequence>
<evidence type="ECO:0000313" key="2">
    <source>
        <dbReference type="RefSeq" id="XP_075077429.1"/>
    </source>
</evidence>
<name>A0AC58RXH2_TOBAC</name>
<dbReference type="Proteomes" id="UP000790787">
    <property type="component" value="Chromosome 9"/>
</dbReference>
<accession>A0AC58RXH2</accession>
<evidence type="ECO:0000313" key="1">
    <source>
        <dbReference type="Proteomes" id="UP000790787"/>
    </source>
</evidence>
<reference evidence="1" key="1">
    <citation type="journal article" date="2014" name="Nat. Commun.">
        <title>The tobacco genome sequence and its comparison with those of tomato and potato.</title>
        <authorList>
            <person name="Sierro N."/>
            <person name="Battey J.N."/>
            <person name="Ouadi S."/>
            <person name="Bakaher N."/>
            <person name="Bovet L."/>
            <person name="Willig A."/>
            <person name="Goepfert S."/>
            <person name="Peitsch M.C."/>
            <person name="Ivanov N.V."/>
        </authorList>
    </citation>
    <scope>NUCLEOTIDE SEQUENCE [LARGE SCALE GENOMIC DNA]</scope>
</reference>
<dbReference type="RefSeq" id="XP_075077429.1">
    <property type="nucleotide sequence ID" value="XM_075221328.1"/>
</dbReference>